<feature type="region of interest" description="Disordered" evidence="1">
    <location>
        <begin position="34"/>
        <end position="58"/>
    </location>
</feature>
<feature type="compositionally biased region" description="Gly residues" evidence="1">
    <location>
        <begin position="34"/>
        <end position="46"/>
    </location>
</feature>
<reference evidence="3" key="1">
    <citation type="journal article" date="2019" name="Int. J. Syst. Evol. Microbiol.">
        <title>The Global Catalogue of Microorganisms (GCM) 10K type strain sequencing project: providing services to taxonomists for standard genome sequencing and annotation.</title>
        <authorList>
            <consortium name="The Broad Institute Genomics Platform"/>
            <consortium name="The Broad Institute Genome Sequencing Center for Infectious Disease"/>
            <person name="Wu L."/>
            <person name="Ma J."/>
        </authorList>
    </citation>
    <scope>NUCLEOTIDE SEQUENCE [LARGE SCALE GENOMIC DNA]</scope>
    <source>
        <strain evidence="3">JCM 3399</strain>
    </source>
</reference>
<evidence type="ECO:0000256" key="1">
    <source>
        <dbReference type="SAM" id="MobiDB-lite"/>
    </source>
</evidence>
<dbReference type="EMBL" id="BMRP01000017">
    <property type="protein sequence ID" value="GGU75489.1"/>
    <property type="molecule type" value="Genomic_DNA"/>
</dbReference>
<accession>A0ABQ2VAR2</accession>
<protein>
    <submittedName>
        <fullName evidence="2">Uncharacterized protein</fullName>
    </submittedName>
</protein>
<dbReference type="Proteomes" id="UP000654471">
    <property type="component" value="Unassembled WGS sequence"/>
</dbReference>
<name>A0ABQ2VAR2_9ACTN</name>
<sequence>MAALGAAEAGSFGHLLIGSGVLFQKAVEAGLRGRVGGRGGGHGAAEGEGETAERGGEAWDEAHVVVVPSVRKPELVTRCG</sequence>
<comment type="caution">
    <text evidence="2">The sequence shown here is derived from an EMBL/GenBank/DDBJ whole genome shotgun (WGS) entry which is preliminary data.</text>
</comment>
<evidence type="ECO:0000313" key="2">
    <source>
        <dbReference type="EMBL" id="GGU75489.1"/>
    </source>
</evidence>
<proteinExistence type="predicted"/>
<keyword evidence="3" id="KW-1185">Reference proteome</keyword>
<organism evidence="2 3">
    <name type="scientific">Streptomyces albospinus</name>
    <dbReference type="NCBI Taxonomy" id="285515"/>
    <lineage>
        <taxon>Bacteria</taxon>
        <taxon>Bacillati</taxon>
        <taxon>Actinomycetota</taxon>
        <taxon>Actinomycetes</taxon>
        <taxon>Kitasatosporales</taxon>
        <taxon>Streptomycetaceae</taxon>
        <taxon>Streptomyces</taxon>
    </lineage>
</organism>
<evidence type="ECO:0000313" key="3">
    <source>
        <dbReference type="Proteomes" id="UP000654471"/>
    </source>
</evidence>
<gene>
    <name evidence="2" type="ORF">GCM10010211_46750</name>
</gene>